<dbReference type="SUPFAM" id="SSF52980">
    <property type="entry name" value="Restriction endonuclease-like"/>
    <property type="match status" value="1"/>
</dbReference>
<evidence type="ECO:0000313" key="3">
    <source>
        <dbReference type="Proteomes" id="UP000772618"/>
    </source>
</evidence>
<dbReference type="GO" id="GO:0004519">
    <property type="term" value="F:endonuclease activity"/>
    <property type="evidence" value="ECO:0007669"/>
    <property type="project" value="UniProtKB-KW"/>
</dbReference>
<dbReference type="InterPro" id="IPR008538">
    <property type="entry name" value="Uma2"/>
</dbReference>
<dbReference type="CDD" id="cd06260">
    <property type="entry name" value="DUF820-like"/>
    <property type="match status" value="1"/>
</dbReference>
<dbReference type="Gene3D" id="3.90.1570.10">
    <property type="entry name" value="tt1808, chain A"/>
    <property type="match status" value="1"/>
</dbReference>
<dbReference type="RefSeq" id="WP_254154627.1">
    <property type="nucleotide sequence ID" value="NZ_JAHESD010000036.1"/>
</dbReference>
<evidence type="ECO:0000313" key="2">
    <source>
        <dbReference type="EMBL" id="MBT1704670.1"/>
    </source>
</evidence>
<reference evidence="2 3" key="1">
    <citation type="submission" date="2021-05" db="EMBL/GenBank/DDBJ databases">
        <title>A Polyphasic approach of four new species of the genus Ohtaekwangia: Ohtaekwangia histidinii sp. nov., Ohtaekwangia cretensis sp. nov., Ohtaekwangia indiensis sp. nov., Ohtaekwangia reichenbachii sp. nov. from diverse environment.</title>
        <authorList>
            <person name="Octaviana S."/>
        </authorList>
    </citation>
    <scope>NUCLEOTIDE SEQUENCE [LARGE SCALE GENOMIC DNA]</scope>
    <source>
        <strain evidence="2 3">PWU20</strain>
    </source>
</reference>
<keyword evidence="3" id="KW-1185">Reference proteome</keyword>
<keyword evidence="2" id="KW-0378">Hydrolase</keyword>
<keyword evidence="2" id="KW-0540">Nuclease</keyword>
<dbReference type="Proteomes" id="UP000772618">
    <property type="component" value="Unassembled WGS sequence"/>
</dbReference>
<sequence>MQTVKIDRTKEWTVEDYLQLGEMNTPCQLINGELIMNPSPTPYHQAVIGNLYELIKPLAKEAGGLVFLSPLDVHIDKKNVYQPDLIYIRSSNKHIVTQRAIEGVPDLVIEVISPSNIFSDRNTKKKVYQRIGVAEYWIVDPANQTLEVYLKDQTDPDVPFLYVVTEGIVTSTVLTELQFNLNQIF</sequence>
<dbReference type="EMBL" id="JAHESD010000036">
    <property type="protein sequence ID" value="MBT1704670.1"/>
    <property type="molecule type" value="Genomic_DNA"/>
</dbReference>
<evidence type="ECO:0000259" key="1">
    <source>
        <dbReference type="Pfam" id="PF05685"/>
    </source>
</evidence>
<feature type="domain" description="Putative restriction endonuclease" evidence="1">
    <location>
        <begin position="14"/>
        <end position="153"/>
    </location>
</feature>
<dbReference type="PANTHER" id="PTHR34107:SF4">
    <property type="entry name" value="SLL1222 PROTEIN"/>
    <property type="match status" value="1"/>
</dbReference>
<dbReference type="Pfam" id="PF05685">
    <property type="entry name" value="Uma2"/>
    <property type="match status" value="1"/>
</dbReference>
<dbReference type="PANTHER" id="PTHR34107">
    <property type="entry name" value="SLL0198 PROTEIN-RELATED"/>
    <property type="match status" value="1"/>
</dbReference>
<accession>A0ABS5VTB4</accession>
<dbReference type="InterPro" id="IPR011335">
    <property type="entry name" value="Restrct_endonuc-II-like"/>
</dbReference>
<dbReference type="InterPro" id="IPR012296">
    <property type="entry name" value="Nuclease_put_TT1808"/>
</dbReference>
<name>A0ABS5VTB4_9BACT</name>
<comment type="caution">
    <text evidence="2">The sequence shown here is derived from an EMBL/GenBank/DDBJ whole genome shotgun (WGS) entry which is preliminary data.</text>
</comment>
<gene>
    <name evidence="2" type="ORF">KK060_15355</name>
</gene>
<organism evidence="2 3">
    <name type="scientific">Chryseosolibacter indicus</name>
    <dbReference type="NCBI Taxonomy" id="2782351"/>
    <lineage>
        <taxon>Bacteria</taxon>
        <taxon>Pseudomonadati</taxon>
        <taxon>Bacteroidota</taxon>
        <taxon>Cytophagia</taxon>
        <taxon>Cytophagales</taxon>
        <taxon>Chryseotaleaceae</taxon>
        <taxon>Chryseosolibacter</taxon>
    </lineage>
</organism>
<proteinExistence type="predicted"/>
<keyword evidence="2" id="KW-0255">Endonuclease</keyword>
<protein>
    <submittedName>
        <fullName evidence="2">Uma2 family endonuclease</fullName>
    </submittedName>
</protein>